<keyword evidence="4" id="KW-0156">Chromatin regulator</keyword>
<dbReference type="PROSITE" id="PS51640">
    <property type="entry name" value="MRG"/>
    <property type="match status" value="1"/>
</dbReference>
<dbReference type="Proteomes" id="UP001527925">
    <property type="component" value="Unassembled WGS sequence"/>
</dbReference>
<protein>
    <recommendedName>
        <fullName evidence="3">Chromatin modification-related protein EAF3</fullName>
    </recommendedName>
</protein>
<dbReference type="CDD" id="cd18983">
    <property type="entry name" value="CBD_MSL3_like"/>
    <property type="match status" value="1"/>
</dbReference>
<comment type="subcellular location">
    <subcellularLocation>
        <location evidence="1">Nucleus</location>
    </subcellularLocation>
</comment>
<keyword evidence="5" id="KW-0805">Transcription regulation</keyword>
<dbReference type="Pfam" id="PF22732">
    <property type="entry name" value="MSL3_chromo-like"/>
    <property type="match status" value="1"/>
</dbReference>
<feature type="domain" description="Chromo" evidence="9">
    <location>
        <begin position="39"/>
        <end position="98"/>
    </location>
</feature>
<keyword evidence="7" id="KW-0539">Nucleus</keyword>
<evidence type="ECO:0000256" key="4">
    <source>
        <dbReference type="ARBA" id="ARBA00022853"/>
    </source>
</evidence>
<dbReference type="InterPro" id="IPR026541">
    <property type="entry name" value="MRG_dom"/>
</dbReference>
<feature type="region of interest" description="Disordered" evidence="8">
    <location>
        <begin position="109"/>
        <end position="143"/>
    </location>
</feature>
<evidence type="ECO:0000256" key="2">
    <source>
        <dbReference type="ARBA" id="ARBA00009093"/>
    </source>
</evidence>
<proteinExistence type="inferred from homology"/>
<accession>A0ABR4NCX9</accession>
<comment type="caution">
    <text evidence="10">The sequence shown here is derived from an EMBL/GenBank/DDBJ whole genome shotgun (WGS) entry which is preliminary data.</text>
</comment>
<dbReference type="PIRSF" id="PIRSF038133">
    <property type="entry name" value="HAT_Nua4_EAF3/MRG15"/>
    <property type="match status" value="1"/>
</dbReference>
<dbReference type="InterPro" id="IPR053820">
    <property type="entry name" value="MSL3_chromo-like"/>
</dbReference>
<keyword evidence="11" id="KW-1185">Reference proteome</keyword>
<evidence type="ECO:0000256" key="3">
    <source>
        <dbReference type="ARBA" id="ARBA00018505"/>
    </source>
</evidence>
<dbReference type="PANTHER" id="PTHR10880:SF15">
    <property type="entry name" value="MSL COMPLEX SUBUNIT 3"/>
    <property type="match status" value="1"/>
</dbReference>
<evidence type="ECO:0000259" key="9">
    <source>
        <dbReference type="SMART" id="SM00298"/>
    </source>
</evidence>
<evidence type="ECO:0000256" key="6">
    <source>
        <dbReference type="ARBA" id="ARBA00023163"/>
    </source>
</evidence>
<sequence length="325" mass="37442">MDETDPAAAEHTPTANAERDPRFNYEQGETVLCFHGPLLYEAKVLQTQYHEKERGFDDGPHYLVHYRGWKSTWDEWVPDSRLLKHNAEGLKKQQELRYAIAAAKKNQRAQRNAEASGPAAAAPAASAALSQAKKRRRDSLPEKEDAFIKRPEIKISVPDLLKTQLIEDWEMITKMHKLVPLPREITVANVLDNFREVIVKALKSKGIRESRLEESVSEVVDGLKIYFDRALGNILLYRFERQQYADIRKRFPEESMSNIYGPEHLLRLFVQLPALVAHTNMDQDAVNILKDHFAQILAYLQKHQAQLFLKDYEPATPTYIAQQKQ</sequence>
<organism evidence="10 11">
    <name type="scientific">Polyrhizophydium stewartii</name>
    <dbReference type="NCBI Taxonomy" id="2732419"/>
    <lineage>
        <taxon>Eukaryota</taxon>
        <taxon>Fungi</taxon>
        <taxon>Fungi incertae sedis</taxon>
        <taxon>Chytridiomycota</taxon>
        <taxon>Chytridiomycota incertae sedis</taxon>
        <taxon>Chytridiomycetes</taxon>
        <taxon>Rhizophydiales</taxon>
        <taxon>Rhizophydiales incertae sedis</taxon>
        <taxon>Polyrhizophydium</taxon>
    </lineage>
</organism>
<reference evidence="10 11" key="1">
    <citation type="submission" date="2023-09" db="EMBL/GenBank/DDBJ databases">
        <title>Pangenome analysis of Batrachochytrium dendrobatidis and related Chytrids.</title>
        <authorList>
            <person name="Yacoub M.N."/>
            <person name="Stajich J.E."/>
            <person name="James T.Y."/>
        </authorList>
    </citation>
    <scope>NUCLEOTIDE SEQUENCE [LARGE SCALE GENOMIC DNA]</scope>
    <source>
        <strain evidence="10 11">JEL0888</strain>
    </source>
</reference>
<comment type="similarity">
    <text evidence="2">Belongs to the MRG family.</text>
</comment>
<keyword evidence="6" id="KW-0804">Transcription</keyword>
<dbReference type="InterPro" id="IPR038217">
    <property type="entry name" value="MRG_C_sf"/>
</dbReference>
<gene>
    <name evidence="10" type="primary">EAF3_1</name>
    <name evidence="10" type="ORF">HK105_203010</name>
</gene>
<dbReference type="Pfam" id="PF05712">
    <property type="entry name" value="MRG"/>
    <property type="match status" value="1"/>
</dbReference>
<feature type="region of interest" description="Disordered" evidence="8">
    <location>
        <begin position="1"/>
        <end position="22"/>
    </location>
</feature>
<name>A0ABR4NCX9_9FUNG</name>
<dbReference type="EMBL" id="JADGIZ020000011">
    <property type="protein sequence ID" value="KAL2917346.1"/>
    <property type="molecule type" value="Genomic_DNA"/>
</dbReference>
<evidence type="ECO:0000256" key="8">
    <source>
        <dbReference type="SAM" id="MobiDB-lite"/>
    </source>
</evidence>
<dbReference type="InterPro" id="IPR000953">
    <property type="entry name" value="Chromo/chromo_shadow_dom"/>
</dbReference>
<evidence type="ECO:0000313" key="11">
    <source>
        <dbReference type="Proteomes" id="UP001527925"/>
    </source>
</evidence>
<dbReference type="SUPFAM" id="SSF54160">
    <property type="entry name" value="Chromo domain-like"/>
    <property type="match status" value="1"/>
</dbReference>
<dbReference type="Gene3D" id="2.30.30.140">
    <property type="match status" value="1"/>
</dbReference>
<evidence type="ECO:0000256" key="1">
    <source>
        <dbReference type="ARBA" id="ARBA00004123"/>
    </source>
</evidence>
<evidence type="ECO:0000313" key="10">
    <source>
        <dbReference type="EMBL" id="KAL2917346.1"/>
    </source>
</evidence>
<dbReference type="InterPro" id="IPR016197">
    <property type="entry name" value="Chromo-like_dom_sf"/>
</dbReference>
<evidence type="ECO:0000256" key="7">
    <source>
        <dbReference type="ARBA" id="ARBA00023242"/>
    </source>
</evidence>
<feature type="compositionally biased region" description="Low complexity" evidence="8">
    <location>
        <begin position="113"/>
        <end position="131"/>
    </location>
</feature>
<dbReference type="SMART" id="SM00298">
    <property type="entry name" value="CHROMO"/>
    <property type="match status" value="1"/>
</dbReference>
<dbReference type="InterPro" id="IPR008676">
    <property type="entry name" value="MRG"/>
</dbReference>
<dbReference type="Gene3D" id="1.10.274.30">
    <property type="entry name" value="MRG domain"/>
    <property type="match status" value="1"/>
</dbReference>
<dbReference type="PANTHER" id="PTHR10880">
    <property type="entry name" value="MORTALITY FACTOR 4-LIKE PROTEIN"/>
    <property type="match status" value="1"/>
</dbReference>
<evidence type="ECO:0000256" key="5">
    <source>
        <dbReference type="ARBA" id="ARBA00023015"/>
    </source>
</evidence>